<gene>
    <name evidence="2" type="ORF">Mgra_00008894</name>
</gene>
<dbReference type="Proteomes" id="UP000605970">
    <property type="component" value="Unassembled WGS sequence"/>
</dbReference>
<feature type="signal peptide" evidence="1">
    <location>
        <begin position="1"/>
        <end position="19"/>
    </location>
</feature>
<protein>
    <submittedName>
        <fullName evidence="2">Uncharacterized protein</fullName>
    </submittedName>
</protein>
<evidence type="ECO:0000313" key="2">
    <source>
        <dbReference type="EMBL" id="KAF7630836.1"/>
    </source>
</evidence>
<dbReference type="EMBL" id="JABEBT010000128">
    <property type="protein sequence ID" value="KAF7630836.1"/>
    <property type="molecule type" value="Genomic_DNA"/>
</dbReference>
<keyword evidence="1" id="KW-0732">Signal</keyword>
<sequence>MKLLFLGIIAFILLLPVFSVHLSLRNEINKSYCLLFESNITGTLHYEDEVCLYVIVIPRFHANLLSRKIRARQL</sequence>
<feature type="chain" id="PRO_5035886667" evidence="1">
    <location>
        <begin position="20"/>
        <end position="74"/>
    </location>
</feature>
<accession>A0A8S9ZEL3</accession>
<organism evidence="2 3">
    <name type="scientific">Meloidogyne graminicola</name>
    <dbReference type="NCBI Taxonomy" id="189291"/>
    <lineage>
        <taxon>Eukaryota</taxon>
        <taxon>Metazoa</taxon>
        <taxon>Ecdysozoa</taxon>
        <taxon>Nematoda</taxon>
        <taxon>Chromadorea</taxon>
        <taxon>Rhabditida</taxon>
        <taxon>Tylenchina</taxon>
        <taxon>Tylenchomorpha</taxon>
        <taxon>Tylenchoidea</taxon>
        <taxon>Meloidogynidae</taxon>
        <taxon>Meloidogyninae</taxon>
        <taxon>Meloidogyne</taxon>
    </lineage>
</organism>
<dbReference type="AlphaFoldDB" id="A0A8S9ZEL3"/>
<reference evidence="2" key="1">
    <citation type="journal article" date="2020" name="Ecol. Evol.">
        <title>Genome structure and content of the rice root-knot nematode (Meloidogyne graminicola).</title>
        <authorList>
            <person name="Phan N.T."/>
            <person name="Danchin E.G.J."/>
            <person name="Klopp C."/>
            <person name="Perfus-Barbeoch L."/>
            <person name="Kozlowski D.K."/>
            <person name="Koutsovoulos G.D."/>
            <person name="Lopez-Roques C."/>
            <person name="Bouchez O."/>
            <person name="Zahm M."/>
            <person name="Besnard G."/>
            <person name="Bellafiore S."/>
        </authorList>
    </citation>
    <scope>NUCLEOTIDE SEQUENCE</scope>
    <source>
        <strain evidence="2">VN-18</strain>
    </source>
</reference>
<proteinExistence type="predicted"/>
<evidence type="ECO:0000313" key="3">
    <source>
        <dbReference type="Proteomes" id="UP000605970"/>
    </source>
</evidence>
<name>A0A8S9ZEL3_9BILA</name>
<comment type="caution">
    <text evidence="2">The sequence shown here is derived from an EMBL/GenBank/DDBJ whole genome shotgun (WGS) entry which is preliminary data.</text>
</comment>
<evidence type="ECO:0000256" key="1">
    <source>
        <dbReference type="SAM" id="SignalP"/>
    </source>
</evidence>
<keyword evidence="3" id="KW-1185">Reference proteome</keyword>